<feature type="transmembrane region" description="Helical" evidence="5">
    <location>
        <begin position="234"/>
        <end position="254"/>
    </location>
</feature>
<dbReference type="Proteomes" id="UP000799757">
    <property type="component" value="Unassembled WGS sequence"/>
</dbReference>
<dbReference type="OrthoDB" id="5348404at2759"/>
<reference evidence="6" key="1">
    <citation type="journal article" date="2020" name="Stud. Mycol.">
        <title>101 Dothideomycetes genomes: a test case for predicting lifestyles and emergence of pathogens.</title>
        <authorList>
            <person name="Haridas S."/>
            <person name="Albert R."/>
            <person name="Binder M."/>
            <person name="Bloem J."/>
            <person name="Labutti K."/>
            <person name="Salamov A."/>
            <person name="Andreopoulos B."/>
            <person name="Baker S."/>
            <person name="Barry K."/>
            <person name="Bills G."/>
            <person name="Bluhm B."/>
            <person name="Cannon C."/>
            <person name="Castanera R."/>
            <person name="Culley D."/>
            <person name="Daum C."/>
            <person name="Ezra D."/>
            <person name="Gonzalez J."/>
            <person name="Henrissat B."/>
            <person name="Kuo A."/>
            <person name="Liang C."/>
            <person name="Lipzen A."/>
            <person name="Lutzoni F."/>
            <person name="Magnuson J."/>
            <person name="Mondo S."/>
            <person name="Nolan M."/>
            <person name="Ohm R."/>
            <person name="Pangilinan J."/>
            <person name="Park H.-J."/>
            <person name="Ramirez L."/>
            <person name="Alfaro M."/>
            <person name="Sun H."/>
            <person name="Tritt A."/>
            <person name="Yoshinaga Y."/>
            <person name="Zwiers L.-H."/>
            <person name="Turgeon B."/>
            <person name="Goodwin S."/>
            <person name="Spatafora J."/>
            <person name="Crous P."/>
            <person name="Grigoriev I."/>
        </authorList>
    </citation>
    <scope>NUCLEOTIDE SEQUENCE</scope>
    <source>
        <strain evidence="6">CBS 109.77</strain>
    </source>
</reference>
<evidence type="ECO:0000256" key="2">
    <source>
        <dbReference type="ARBA" id="ARBA00022692"/>
    </source>
</evidence>
<keyword evidence="7" id="KW-1185">Reference proteome</keyword>
<evidence type="ECO:0000313" key="7">
    <source>
        <dbReference type="Proteomes" id="UP000799757"/>
    </source>
</evidence>
<evidence type="ECO:0000256" key="4">
    <source>
        <dbReference type="ARBA" id="ARBA00023136"/>
    </source>
</evidence>
<dbReference type="GO" id="GO:0016020">
    <property type="term" value="C:membrane"/>
    <property type="evidence" value="ECO:0007669"/>
    <property type="project" value="UniProtKB-SubCell"/>
</dbReference>
<evidence type="ECO:0000256" key="1">
    <source>
        <dbReference type="ARBA" id="ARBA00004141"/>
    </source>
</evidence>
<comment type="subcellular location">
    <subcellularLocation>
        <location evidence="1">Membrane</location>
        <topology evidence="1">Multi-pass membrane protein</topology>
    </subcellularLocation>
</comment>
<evidence type="ECO:0000256" key="3">
    <source>
        <dbReference type="ARBA" id="ARBA00022989"/>
    </source>
</evidence>
<keyword evidence="2 5" id="KW-0812">Transmembrane</keyword>
<dbReference type="AlphaFoldDB" id="A0A6A6X8V5"/>
<gene>
    <name evidence="6" type="ORF">K505DRAFT_418310</name>
</gene>
<organism evidence="6 7">
    <name type="scientific">Melanomma pulvis-pyrius CBS 109.77</name>
    <dbReference type="NCBI Taxonomy" id="1314802"/>
    <lineage>
        <taxon>Eukaryota</taxon>
        <taxon>Fungi</taxon>
        <taxon>Dikarya</taxon>
        <taxon>Ascomycota</taxon>
        <taxon>Pezizomycotina</taxon>
        <taxon>Dothideomycetes</taxon>
        <taxon>Pleosporomycetidae</taxon>
        <taxon>Pleosporales</taxon>
        <taxon>Melanommataceae</taxon>
        <taxon>Melanomma</taxon>
    </lineage>
</organism>
<dbReference type="PANTHER" id="PTHR23423">
    <property type="entry name" value="ORGANIC SOLUTE TRANSPORTER-RELATED"/>
    <property type="match status" value="1"/>
</dbReference>
<protein>
    <recommendedName>
        <fullName evidence="8">DUF300-domain-containing protein</fullName>
    </recommendedName>
</protein>
<sequence>MNFFLVSRDPKSDSTTCPVEDTSGPAIVPLVGGHTFHSFATILSGACGIFSTLIIVLLILQHARHYSSPIQQRQVIRILLLIPWVCFFCFLIVWQIKAGPYLVLALDVGCAFALASFLLLMCDYVLSNDNGFQALFGPGASKGDLYAPNSPAWLKRDWYAVLQFIPSAIILWIATVVSLAADFYCESSNSPKHAHIWITVLKAIVTVIAVLASIRFYKQMQPQLAAHNVMKKLFSFKGIIFLNVFQTFIINILISRDDINPTKYMTFEDIQTGLPSLILACEMPFFAILLYFSFPASPYKNAKPRHGLFTAVLQAINLRDLLSAFVRGPMRMVREQQEGLMRQGSFALMAISEEGNGRNKYGAERGYAGRGDVHV</sequence>
<feature type="transmembrane region" description="Helical" evidence="5">
    <location>
        <begin position="39"/>
        <end position="63"/>
    </location>
</feature>
<evidence type="ECO:0008006" key="8">
    <source>
        <dbReference type="Google" id="ProtNLM"/>
    </source>
</evidence>
<name>A0A6A6X8V5_9PLEO</name>
<evidence type="ECO:0000256" key="5">
    <source>
        <dbReference type="SAM" id="Phobius"/>
    </source>
</evidence>
<accession>A0A6A6X8V5</accession>
<dbReference type="Pfam" id="PF03619">
    <property type="entry name" value="Solute_trans_a"/>
    <property type="match status" value="1"/>
</dbReference>
<dbReference type="InterPro" id="IPR005178">
    <property type="entry name" value="Ostalpha/TMEM184C"/>
</dbReference>
<feature type="transmembrane region" description="Helical" evidence="5">
    <location>
        <begin position="193"/>
        <end position="214"/>
    </location>
</feature>
<feature type="transmembrane region" description="Helical" evidence="5">
    <location>
        <begin position="75"/>
        <end position="96"/>
    </location>
</feature>
<keyword evidence="3 5" id="KW-1133">Transmembrane helix</keyword>
<dbReference type="SMART" id="SM01417">
    <property type="entry name" value="Solute_trans_a"/>
    <property type="match status" value="1"/>
</dbReference>
<keyword evidence="4 5" id="KW-0472">Membrane</keyword>
<feature type="transmembrane region" description="Helical" evidence="5">
    <location>
        <begin position="274"/>
        <end position="294"/>
    </location>
</feature>
<feature type="transmembrane region" description="Helical" evidence="5">
    <location>
        <begin position="102"/>
        <end position="126"/>
    </location>
</feature>
<proteinExistence type="predicted"/>
<dbReference type="EMBL" id="MU001959">
    <property type="protein sequence ID" value="KAF2792691.1"/>
    <property type="molecule type" value="Genomic_DNA"/>
</dbReference>
<evidence type="ECO:0000313" key="6">
    <source>
        <dbReference type="EMBL" id="KAF2792691.1"/>
    </source>
</evidence>
<feature type="transmembrane region" description="Helical" evidence="5">
    <location>
        <begin position="158"/>
        <end position="181"/>
    </location>
</feature>